<sequence length="486" mass="53777">MSRSVRRAVKISPILLSLSSSDAASSCIIVRLARQWNASHDVLRVFPAEMLAACFTFLPFRGRIFASHVSSTWRNIALDHPAVWSDIELSDDFRDEPALLDMALSRSGSHAVELRYAADPDADGVVASCLTAHMHHFRVIHWDSRQQIIPFNLPAPLLEEVWAIHYDTEINEVLLDGRARQLRKLCLRSVRLPMTCPALSTIEHLSLHVTDSPDQYSRLGRLFHLCPSLQSLALGSLKLPHTRLLLSGPAPRSLKVLSLQSSAPDSDLVQRYSAWKSGCTLRDVSFTLDHVPEPNFDIAALISGAYHLEFTLDLQDSHSRIMASRNSRTGGLQVGSVRFVDEGRGQRAANLILRAREGLGQDLLFFGISAKALALFVENDVFYELTHIRFLTVVIAGTVAHGYDWEPLLHLAHVKATCPHLHTVFIPVEACEYDVPPGSDDARVLVATLVQSDTAGPLTINIKGFPAAAVRDVPLRDIPDLNIVFV</sequence>
<dbReference type="OrthoDB" id="3156934at2759"/>
<organism evidence="1 2">
    <name type="scientific">Auricularia subglabra (strain TFB-10046 / SS5)</name>
    <name type="common">White-rot fungus</name>
    <name type="synonym">Auricularia delicata (strain TFB10046)</name>
    <dbReference type="NCBI Taxonomy" id="717982"/>
    <lineage>
        <taxon>Eukaryota</taxon>
        <taxon>Fungi</taxon>
        <taxon>Dikarya</taxon>
        <taxon>Basidiomycota</taxon>
        <taxon>Agaricomycotina</taxon>
        <taxon>Agaricomycetes</taxon>
        <taxon>Auriculariales</taxon>
        <taxon>Auriculariaceae</taxon>
        <taxon>Auricularia</taxon>
    </lineage>
</organism>
<evidence type="ECO:0000313" key="2">
    <source>
        <dbReference type="Proteomes" id="UP000006514"/>
    </source>
</evidence>
<gene>
    <name evidence="1" type="ORF">AURDEDRAFT_140588</name>
</gene>
<dbReference type="Proteomes" id="UP000006514">
    <property type="component" value="Unassembled WGS sequence"/>
</dbReference>
<name>J0D5Y2_AURST</name>
<protein>
    <recommendedName>
        <fullName evidence="3">F-box domain-containing protein</fullName>
    </recommendedName>
</protein>
<dbReference type="EMBL" id="JH687974">
    <property type="protein sequence ID" value="EJD34247.1"/>
    <property type="molecule type" value="Genomic_DNA"/>
</dbReference>
<proteinExistence type="predicted"/>
<dbReference type="InterPro" id="IPR036047">
    <property type="entry name" value="F-box-like_dom_sf"/>
</dbReference>
<dbReference type="KEGG" id="adl:AURDEDRAFT_140588"/>
<dbReference type="AlphaFoldDB" id="J0D5Y2"/>
<dbReference type="Gene3D" id="1.20.1280.50">
    <property type="match status" value="1"/>
</dbReference>
<accession>J0D5Y2</accession>
<dbReference type="SUPFAM" id="SSF81383">
    <property type="entry name" value="F-box domain"/>
    <property type="match status" value="1"/>
</dbReference>
<dbReference type="InParanoid" id="J0D5Y2"/>
<evidence type="ECO:0008006" key="3">
    <source>
        <dbReference type="Google" id="ProtNLM"/>
    </source>
</evidence>
<evidence type="ECO:0000313" key="1">
    <source>
        <dbReference type="EMBL" id="EJD34247.1"/>
    </source>
</evidence>
<keyword evidence="2" id="KW-1185">Reference proteome</keyword>
<reference evidence="2" key="1">
    <citation type="journal article" date="2012" name="Science">
        <title>The Paleozoic origin of enzymatic lignin decomposition reconstructed from 31 fungal genomes.</title>
        <authorList>
            <person name="Floudas D."/>
            <person name="Binder M."/>
            <person name="Riley R."/>
            <person name="Barry K."/>
            <person name="Blanchette R.A."/>
            <person name="Henrissat B."/>
            <person name="Martinez A.T."/>
            <person name="Otillar R."/>
            <person name="Spatafora J.W."/>
            <person name="Yadav J.S."/>
            <person name="Aerts A."/>
            <person name="Benoit I."/>
            <person name="Boyd A."/>
            <person name="Carlson A."/>
            <person name="Copeland A."/>
            <person name="Coutinho P.M."/>
            <person name="de Vries R.P."/>
            <person name="Ferreira P."/>
            <person name="Findley K."/>
            <person name="Foster B."/>
            <person name="Gaskell J."/>
            <person name="Glotzer D."/>
            <person name="Gorecki P."/>
            <person name="Heitman J."/>
            <person name="Hesse C."/>
            <person name="Hori C."/>
            <person name="Igarashi K."/>
            <person name="Jurgens J.A."/>
            <person name="Kallen N."/>
            <person name="Kersten P."/>
            <person name="Kohler A."/>
            <person name="Kuees U."/>
            <person name="Kumar T.K.A."/>
            <person name="Kuo A."/>
            <person name="LaButti K."/>
            <person name="Larrondo L.F."/>
            <person name="Lindquist E."/>
            <person name="Ling A."/>
            <person name="Lombard V."/>
            <person name="Lucas S."/>
            <person name="Lundell T."/>
            <person name="Martin R."/>
            <person name="McLaughlin D.J."/>
            <person name="Morgenstern I."/>
            <person name="Morin E."/>
            <person name="Murat C."/>
            <person name="Nagy L.G."/>
            <person name="Nolan M."/>
            <person name="Ohm R.A."/>
            <person name="Patyshakuliyeva A."/>
            <person name="Rokas A."/>
            <person name="Ruiz-Duenas F.J."/>
            <person name="Sabat G."/>
            <person name="Salamov A."/>
            <person name="Samejima M."/>
            <person name="Schmutz J."/>
            <person name="Slot J.C."/>
            <person name="St John F."/>
            <person name="Stenlid J."/>
            <person name="Sun H."/>
            <person name="Sun S."/>
            <person name="Syed K."/>
            <person name="Tsang A."/>
            <person name="Wiebenga A."/>
            <person name="Young D."/>
            <person name="Pisabarro A."/>
            <person name="Eastwood D.C."/>
            <person name="Martin F."/>
            <person name="Cullen D."/>
            <person name="Grigoriev I.V."/>
            <person name="Hibbett D.S."/>
        </authorList>
    </citation>
    <scope>NUCLEOTIDE SEQUENCE [LARGE SCALE GENOMIC DNA]</scope>
    <source>
        <strain evidence="2">TFB10046</strain>
    </source>
</reference>